<accession>A0A561SV46</accession>
<dbReference type="RefSeq" id="WP_147257696.1">
    <property type="nucleotide sequence ID" value="NZ_VIWU01000001.1"/>
</dbReference>
<dbReference type="SUPFAM" id="SSF53597">
    <property type="entry name" value="Dihydrofolate reductase-like"/>
    <property type="match status" value="1"/>
</dbReference>
<dbReference type="Gene3D" id="3.40.430.10">
    <property type="entry name" value="Dihydrofolate Reductase, subunit A"/>
    <property type="match status" value="1"/>
</dbReference>
<dbReference type="Pfam" id="PF01872">
    <property type="entry name" value="RibD_C"/>
    <property type="match status" value="1"/>
</dbReference>
<organism evidence="2 3">
    <name type="scientific">Pseudonocardia hierapolitana</name>
    <dbReference type="NCBI Taxonomy" id="1128676"/>
    <lineage>
        <taxon>Bacteria</taxon>
        <taxon>Bacillati</taxon>
        <taxon>Actinomycetota</taxon>
        <taxon>Actinomycetes</taxon>
        <taxon>Pseudonocardiales</taxon>
        <taxon>Pseudonocardiaceae</taxon>
        <taxon>Pseudonocardia</taxon>
    </lineage>
</organism>
<dbReference type="Proteomes" id="UP000321261">
    <property type="component" value="Unassembled WGS sequence"/>
</dbReference>
<name>A0A561SV46_9PSEU</name>
<dbReference type="InterPro" id="IPR002734">
    <property type="entry name" value="RibDG_C"/>
</dbReference>
<dbReference type="InterPro" id="IPR024072">
    <property type="entry name" value="DHFR-like_dom_sf"/>
</dbReference>
<dbReference type="GO" id="GO:0008703">
    <property type="term" value="F:5-amino-6-(5-phosphoribosylamino)uracil reductase activity"/>
    <property type="evidence" value="ECO:0007669"/>
    <property type="project" value="InterPro"/>
</dbReference>
<dbReference type="EMBL" id="VIWU01000001">
    <property type="protein sequence ID" value="TWF78739.1"/>
    <property type="molecule type" value="Genomic_DNA"/>
</dbReference>
<sequence>MGKVVVQATMSLDGFIAYPSGGVGPLFDWYRNGDVEFHDNERTYRVSAASAEYLRSAWSNVGPGVMGRRLFDLTDGWGGTPAVGDAAFVVTHRVPTEWIDAHPDAPFTFVTDGVESAIAKAQAVAGGRVVSLTAGDMTGQALAAGLVDELRVDLVPVLLGTGVRYFGGFTGAEHLLENPTVVQGDRVTHLHYRVRKEAP</sequence>
<dbReference type="OrthoDB" id="3820697at2"/>
<feature type="domain" description="Bacterial bifunctional deaminase-reductase C-terminal" evidence="1">
    <location>
        <begin position="117"/>
        <end position="168"/>
    </location>
</feature>
<protein>
    <submittedName>
        <fullName evidence="2">Dihydrofolate reductase</fullName>
    </submittedName>
</protein>
<evidence type="ECO:0000259" key="1">
    <source>
        <dbReference type="Pfam" id="PF01872"/>
    </source>
</evidence>
<proteinExistence type="predicted"/>
<evidence type="ECO:0000313" key="2">
    <source>
        <dbReference type="EMBL" id="TWF78739.1"/>
    </source>
</evidence>
<evidence type="ECO:0000313" key="3">
    <source>
        <dbReference type="Proteomes" id="UP000321261"/>
    </source>
</evidence>
<comment type="caution">
    <text evidence="2">The sequence shown here is derived from an EMBL/GenBank/DDBJ whole genome shotgun (WGS) entry which is preliminary data.</text>
</comment>
<keyword evidence="3" id="KW-1185">Reference proteome</keyword>
<dbReference type="GO" id="GO:0009231">
    <property type="term" value="P:riboflavin biosynthetic process"/>
    <property type="evidence" value="ECO:0007669"/>
    <property type="project" value="InterPro"/>
</dbReference>
<dbReference type="AlphaFoldDB" id="A0A561SV46"/>
<reference evidence="2 3" key="1">
    <citation type="submission" date="2019-06" db="EMBL/GenBank/DDBJ databases">
        <title>Sequencing the genomes of 1000 actinobacteria strains.</title>
        <authorList>
            <person name="Klenk H.-P."/>
        </authorList>
    </citation>
    <scope>NUCLEOTIDE SEQUENCE [LARGE SCALE GENOMIC DNA]</scope>
    <source>
        <strain evidence="2 3">DSM 45671</strain>
    </source>
</reference>
<gene>
    <name evidence="2" type="ORF">FHX44_114662</name>
</gene>